<organism evidence="2 3">
    <name type="scientific">Nonomuraea insulae</name>
    <dbReference type="NCBI Taxonomy" id="1616787"/>
    <lineage>
        <taxon>Bacteria</taxon>
        <taxon>Bacillati</taxon>
        <taxon>Actinomycetota</taxon>
        <taxon>Actinomycetes</taxon>
        <taxon>Streptosporangiales</taxon>
        <taxon>Streptosporangiaceae</taxon>
        <taxon>Nonomuraea</taxon>
    </lineage>
</organism>
<reference evidence="3" key="1">
    <citation type="journal article" date="2019" name="Int. J. Syst. Evol. Microbiol.">
        <title>The Global Catalogue of Microorganisms (GCM) 10K type strain sequencing project: providing services to taxonomists for standard genome sequencing and annotation.</title>
        <authorList>
            <consortium name="The Broad Institute Genomics Platform"/>
            <consortium name="The Broad Institute Genome Sequencing Center for Infectious Disease"/>
            <person name="Wu L."/>
            <person name="Ma J."/>
        </authorList>
    </citation>
    <scope>NUCLEOTIDE SEQUENCE [LARGE SCALE GENOMIC DNA]</scope>
    <source>
        <strain evidence="3">CCUG 53903</strain>
    </source>
</reference>
<gene>
    <name evidence="2" type="ORF">ACFPZ3_19250</name>
</gene>
<accession>A0ABW1CKG8</accession>
<keyword evidence="1" id="KW-1133">Transmembrane helix</keyword>
<dbReference type="Proteomes" id="UP001596058">
    <property type="component" value="Unassembled WGS sequence"/>
</dbReference>
<keyword evidence="1" id="KW-0812">Transmembrane</keyword>
<proteinExistence type="predicted"/>
<evidence type="ECO:0008006" key="4">
    <source>
        <dbReference type="Google" id="ProtNLM"/>
    </source>
</evidence>
<evidence type="ECO:0000313" key="2">
    <source>
        <dbReference type="EMBL" id="MFC5826007.1"/>
    </source>
</evidence>
<name>A0ABW1CKG8_9ACTN</name>
<evidence type="ECO:0000256" key="1">
    <source>
        <dbReference type="SAM" id="Phobius"/>
    </source>
</evidence>
<feature type="transmembrane region" description="Helical" evidence="1">
    <location>
        <begin position="37"/>
        <end position="58"/>
    </location>
</feature>
<sequence length="68" mass="7061">MKAWILLIVGVLFALMGAVWTLQGLGILGGSAMSGVTTWAIIGPVVVVVAVAVAVFGARDLARRKPRD</sequence>
<keyword evidence="1" id="KW-0472">Membrane</keyword>
<dbReference type="EMBL" id="JBHSPA010000023">
    <property type="protein sequence ID" value="MFC5826007.1"/>
    <property type="molecule type" value="Genomic_DNA"/>
</dbReference>
<protein>
    <recommendedName>
        <fullName evidence="4">Integral membrane protein</fullName>
    </recommendedName>
</protein>
<comment type="caution">
    <text evidence="2">The sequence shown here is derived from an EMBL/GenBank/DDBJ whole genome shotgun (WGS) entry which is preliminary data.</text>
</comment>
<keyword evidence="3" id="KW-1185">Reference proteome</keyword>
<evidence type="ECO:0000313" key="3">
    <source>
        <dbReference type="Proteomes" id="UP001596058"/>
    </source>
</evidence>
<dbReference type="RefSeq" id="WP_379515516.1">
    <property type="nucleotide sequence ID" value="NZ_JBHSPA010000023.1"/>
</dbReference>